<protein>
    <submittedName>
        <fullName evidence="1">Uncharacterized protein</fullName>
    </submittedName>
</protein>
<reference evidence="1" key="1">
    <citation type="submission" date="2024-06" db="EMBL/GenBank/DDBJ databases">
        <title>Prevalence and characterization of methicillin-resistant Macrococcus spp. in food producing animals and meat in Switzerland in 2019.</title>
        <authorList>
            <person name="Keller J.E."/>
            <person name="Schwendener S."/>
            <person name="Neuenschwander J."/>
            <person name="Overesch G."/>
            <person name="Perreten V."/>
        </authorList>
    </citation>
    <scope>NUCLEOTIDE SEQUENCE</scope>
    <source>
        <strain evidence="1">19Msa1099</strain>
        <plasmid evidence="1">p19Msa1047_11</plasmid>
    </source>
</reference>
<gene>
    <name evidence="1" type="ORF">KYI10_11295</name>
    <name evidence="2" type="ORF">KYI10_12770</name>
</gene>
<keyword evidence="1" id="KW-0614">Plasmid</keyword>
<dbReference type="EMBL" id="CP079956">
    <property type="protein sequence ID" value="QYA33985.1"/>
    <property type="molecule type" value="Genomic_DNA"/>
</dbReference>
<evidence type="ECO:0000313" key="1">
    <source>
        <dbReference type="EMBL" id="QYA33985.1"/>
    </source>
</evidence>
<name>A0AAT9P6L0_9STAP</name>
<evidence type="ECO:0000313" key="2">
    <source>
        <dbReference type="EMBL" id="XBW67589.1"/>
    </source>
</evidence>
<proteinExistence type="predicted"/>
<organism evidence="1">
    <name type="scientific">Macrococcus psychrotolerans</name>
    <dbReference type="NCBI Taxonomy" id="3039389"/>
    <lineage>
        <taxon>Bacteria</taxon>
        <taxon>Bacillati</taxon>
        <taxon>Bacillota</taxon>
        <taxon>Bacilli</taxon>
        <taxon>Bacillales</taxon>
        <taxon>Staphylococcaceae</taxon>
        <taxon>Macrococcus</taxon>
    </lineage>
</organism>
<sequence length="68" mass="8418">MRSYPDKQIIINKKLEVIMKNCRSGFTEYDEIINKSLNIEDISERKTFLKKYFDNRHTEYLFKYFEIK</sequence>
<dbReference type="EMBL" id="CP079956">
    <property type="protein sequence ID" value="XBW67589.1"/>
    <property type="molecule type" value="Genomic_DNA"/>
</dbReference>
<accession>A0AAT9P6L0</accession>
<geneLocation type="plasmid" evidence="1">
    <name>p19Msa1047_11</name>
</geneLocation>
<dbReference type="AlphaFoldDB" id="A0AAT9P6L0"/>